<dbReference type="InterPro" id="IPR001919">
    <property type="entry name" value="CBD2"/>
</dbReference>
<evidence type="ECO:0000256" key="12">
    <source>
        <dbReference type="SAM" id="SignalP"/>
    </source>
</evidence>
<dbReference type="EMBL" id="JACHMN010000001">
    <property type="protein sequence ID" value="MBB5867799.1"/>
    <property type="molecule type" value="Genomic_DNA"/>
</dbReference>
<keyword evidence="6 10" id="KW-0119">Carbohydrate metabolism</keyword>
<dbReference type="RefSeq" id="WP_184832971.1">
    <property type="nucleotide sequence ID" value="NZ_JACHMN010000001.1"/>
</dbReference>
<feature type="domain" description="GH10" evidence="14">
    <location>
        <begin position="33"/>
        <end position="329"/>
    </location>
</feature>
<feature type="chain" id="PRO_5032474410" description="Beta-xylanase" evidence="12">
    <location>
        <begin position="34"/>
        <end position="458"/>
    </location>
</feature>
<evidence type="ECO:0000256" key="1">
    <source>
        <dbReference type="ARBA" id="ARBA00000681"/>
    </source>
</evidence>
<dbReference type="GO" id="GO:0031176">
    <property type="term" value="F:endo-1,4-beta-xylanase activity"/>
    <property type="evidence" value="ECO:0007669"/>
    <property type="project" value="UniProtKB-EC"/>
</dbReference>
<organism evidence="15 16">
    <name type="scientific">Allocatelliglobosispora scoriae</name>
    <dbReference type="NCBI Taxonomy" id="643052"/>
    <lineage>
        <taxon>Bacteria</taxon>
        <taxon>Bacillati</taxon>
        <taxon>Actinomycetota</taxon>
        <taxon>Actinomycetes</taxon>
        <taxon>Micromonosporales</taxon>
        <taxon>Micromonosporaceae</taxon>
        <taxon>Allocatelliglobosispora</taxon>
    </lineage>
</organism>
<dbReference type="InterPro" id="IPR001000">
    <property type="entry name" value="GH10_dom"/>
</dbReference>
<dbReference type="InterPro" id="IPR017853">
    <property type="entry name" value="GH"/>
</dbReference>
<comment type="caution">
    <text evidence="15">The sequence shown here is derived from an EMBL/GenBank/DDBJ whole genome shotgun (WGS) entry which is preliminary data.</text>
</comment>
<dbReference type="PANTHER" id="PTHR31490">
    <property type="entry name" value="GLYCOSYL HYDROLASE"/>
    <property type="match status" value="1"/>
</dbReference>
<evidence type="ECO:0000256" key="5">
    <source>
        <dbReference type="ARBA" id="ARBA00022801"/>
    </source>
</evidence>
<evidence type="ECO:0000256" key="7">
    <source>
        <dbReference type="ARBA" id="ARBA00023295"/>
    </source>
</evidence>
<feature type="region of interest" description="Disordered" evidence="11">
    <location>
        <begin position="332"/>
        <end position="362"/>
    </location>
</feature>
<feature type="compositionally biased region" description="Pro residues" evidence="11">
    <location>
        <begin position="335"/>
        <end position="352"/>
    </location>
</feature>
<dbReference type="PROSITE" id="PS51760">
    <property type="entry name" value="GH10_2"/>
    <property type="match status" value="1"/>
</dbReference>
<feature type="domain" description="CBM2" evidence="13">
    <location>
        <begin position="357"/>
        <end position="458"/>
    </location>
</feature>
<keyword evidence="8 10" id="KW-0624">Polysaccharide degradation</keyword>
<evidence type="ECO:0000256" key="11">
    <source>
        <dbReference type="SAM" id="MobiDB-lite"/>
    </source>
</evidence>
<evidence type="ECO:0000313" key="15">
    <source>
        <dbReference type="EMBL" id="MBB5867799.1"/>
    </source>
</evidence>
<dbReference type="SUPFAM" id="SSF51445">
    <property type="entry name" value="(Trans)glycosidases"/>
    <property type="match status" value="1"/>
</dbReference>
<proteinExistence type="inferred from homology"/>
<keyword evidence="4 12" id="KW-0732">Signal</keyword>
<feature type="active site" description="Nucleophile" evidence="9">
    <location>
        <position position="265"/>
    </location>
</feature>
<gene>
    <name evidence="15" type="ORF">F4553_001178</name>
</gene>
<dbReference type="AlphaFoldDB" id="A0A841BKS4"/>
<evidence type="ECO:0000256" key="10">
    <source>
        <dbReference type="RuleBase" id="RU361174"/>
    </source>
</evidence>
<evidence type="ECO:0000256" key="4">
    <source>
        <dbReference type="ARBA" id="ARBA00022729"/>
    </source>
</evidence>
<keyword evidence="7 10" id="KW-0326">Glycosidase</keyword>
<dbReference type="InterPro" id="IPR012291">
    <property type="entry name" value="CBM2_carb-bd_dom_sf"/>
</dbReference>
<evidence type="ECO:0000313" key="16">
    <source>
        <dbReference type="Proteomes" id="UP000587527"/>
    </source>
</evidence>
<evidence type="ECO:0000256" key="6">
    <source>
        <dbReference type="ARBA" id="ARBA00023277"/>
    </source>
</evidence>
<feature type="signal peptide" evidence="12">
    <location>
        <begin position="1"/>
        <end position="33"/>
    </location>
</feature>
<dbReference type="SUPFAM" id="SSF49384">
    <property type="entry name" value="Carbohydrate-binding domain"/>
    <property type="match status" value="1"/>
</dbReference>
<dbReference type="Pfam" id="PF00553">
    <property type="entry name" value="CBM_2"/>
    <property type="match status" value="1"/>
</dbReference>
<dbReference type="PROSITE" id="PS51173">
    <property type="entry name" value="CBM2"/>
    <property type="match status" value="1"/>
</dbReference>
<evidence type="ECO:0000256" key="2">
    <source>
        <dbReference type="ARBA" id="ARBA00007495"/>
    </source>
</evidence>
<dbReference type="Gene3D" id="3.20.20.80">
    <property type="entry name" value="Glycosidases"/>
    <property type="match status" value="1"/>
</dbReference>
<evidence type="ECO:0000259" key="13">
    <source>
        <dbReference type="PROSITE" id="PS51173"/>
    </source>
</evidence>
<dbReference type="GO" id="GO:0030247">
    <property type="term" value="F:polysaccharide binding"/>
    <property type="evidence" value="ECO:0007669"/>
    <property type="project" value="UniProtKB-UniRule"/>
</dbReference>
<dbReference type="PROSITE" id="PS00591">
    <property type="entry name" value="GH10_1"/>
    <property type="match status" value="1"/>
</dbReference>
<comment type="catalytic activity">
    <reaction evidence="1 10">
        <text>Endohydrolysis of (1-&gt;4)-beta-D-xylosidic linkages in xylans.</text>
        <dbReference type="EC" id="3.2.1.8"/>
    </reaction>
</comment>
<dbReference type="InterPro" id="IPR031158">
    <property type="entry name" value="GH10_AS"/>
</dbReference>
<dbReference type="InterPro" id="IPR044846">
    <property type="entry name" value="GH10"/>
</dbReference>
<keyword evidence="5 10" id="KW-0378">Hydrolase</keyword>
<dbReference type="Gene3D" id="2.60.40.290">
    <property type="match status" value="1"/>
</dbReference>
<reference evidence="15 16" key="1">
    <citation type="submission" date="2020-08" db="EMBL/GenBank/DDBJ databases">
        <title>Sequencing the genomes of 1000 actinobacteria strains.</title>
        <authorList>
            <person name="Klenk H.-P."/>
        </authorList>
    </citation>
    <scope>NUCLEOTIDE SEQUENCE [LARGE SCALE GENOMIC DNA]</scope>
    <source>
        <strain evidence="15 16">DSM 45362</strain>
    </source>
</reference>
<dbReference type="SMART" id="SM00633">
    <property type="entry name" value="Glyco_10"/>
    <property type="match status" value="1"/>
</dbReference>
<comment type="similarity">
    <text evidence="2 10">Belongs to the glycosyl hydrolase 10 (cellulase F) family.</text>
</comment>
<evidence type="ECO:0000256" key="8">
    <source>
        <dbReference type="ARBA" id="ARBA00023326"/>
    </source>
</evidence>
<dbReference type="InterPro" id="IPR008965">
    <property type="entry name" value="CBM2/CBM3_carb-bd_dom_sf"/>
</dbReference>
<dbReference type="GO" id="GO:0045493">
    <property type="term" value="P:xylan catabolic process"/>
    <property type="evidence" value="ECO:0007669"/>
    <property type="project" value="UniProtKB-KW"/>
</dbReference>
<dbReference type="SMART" id="SM00637">
    <property type="entry name" value="CBD_II"/>
    <property type="match status" value="1"/>
</dbReference>
<dbReference type="Pfam" id="PF00331">
    <property type="entry name" value="Glyco_hydro_10"/>
    <property type="match status" value="1"/>
</dbReference>
<sequence length="458" mass="48024">MRTPRRLRAVLLLVLATVAALTASLLLATTAEAATTLGASAAQTNRYFGAAVAAGRLGDATYAGILDREFTMITPENEMKWDATEPSQGSFRYTSADQIVAHAQAHGQRMRGHALVWHAQQPGWAQNMSGSALRNAMVNHITQVATHYRGKIYAWDVVNEAFADGGSGGRRDSNLQRTGNDWIEVAFRTARAADPGAKLCYNDYNTDGVNAKSTGIYNMVADFKNRGVPIDCVGFQSHLTNGPPGDYQANLQRFANLGVDVQITELDIAGSAQATGYTTVTRACLAVTRCTGITVWGIRDTDSWRTGENPLLFDGSGNKKAAYTAVLNALNSVPPTSPTPSRPPSPSVPPSPSASASPGTPGGCTAGVVLQPWSGGFVATIRVTAGSTAIRSWSVAVTLPSGATVVNAWNADRSGNTGSVRFTNLSYNGQVAAGQSTEFGFQADGNSGALAPTCTATS</sequence>
<accession>A0A841BKS4</accession>
<dbReference type="PANTHER" id="PTHR31490:SF88">
    <property type="entry name" value="BETA-XYLANASE"/>
    <property type="match status" value="1"/>
</dbReference>
<evidence type="ECO:0000256" key="3">
    <source>
        <dbReference type="ARBA" id="ARBA00022651"/>
    </source>
</evidence>
<dbReference type="PRINTS" id="PR00134">
    <property type="entry name" value="GLHYDRLASE10"/>
</dbReference>
<name>A0A841BKS4_9ACTN</name>
<dbReference type="EC" id="3.2.1.8" evidence="10"/>
<protein>
    <recommendedName>
        <fullName evidence="10">Beta-xylanase</fullName>
        <ecNumber evidence="10">3.2.1.8</ecNumber>
    </recommendedName>
</protein>
<evidence type="ECO:0000256" key="9">
    <source>
        <dbReference type="PROSITE-ProRule" id="PRU10061"/>
    </source>
</evidence>
<keyword evidence="3 15" id="KW-0858">Xylan degradation</keyword>
<evidence type="ECO:0000259" key="14">
    <source>
        <dbReference type="PROSITE" id="PS51760"/>
    </source>
</evidence>
<keyword evidence="16" id="KW-1185">Reference proteome</keyword>
<dbReference type="Proteomes" id="UP000587527">
    <property type="component" value="Unassembled WGS sequence"/>
</dbReference>